<feature type="domain" description="SIAH-type" evidence="7">
    <location>
        <begin position="145"/>
        <end position="202"/>
    </location>
</feature>
<keyword evidence="2 5" id="KW-0863">Zinc-finger</keyword>
<keyword evidence="9" id="KW-1185">Reference proteome</keyword>
<evidence type="ECO:0000256" key="3">
    <source>
        <dbReference type="ARBA" id="ARBA00022833"/>
    </source>
</evidence>
<dbReference type="EnsemblPlants" id="TuG1812G0600004048.01.T01">
    <property type="protein sequence ID" value="TuG1812G0600004048.01.T01"/>
    <property type="gene ID" value="TuG1812G0600004048.01"/>
</dbReference>
<sequence>MGRKRKSTVGGKTPPSKGRPCCKSVVAPSPVAVEAPEPAAASSTMVPHHHPKGGPGLLKQARSAVAVSAAKEKVVKLNLDVPMRVLNCDVCHGLLKAPIFQCSLLRHVACGSCSEFQGGSCRPCADLAASAVYVQSSYLDTLFGYIKEACPYKKYGCTSTIVVGNLAAAHRATCKFEPCWCTRCSFKGSSADLAREPLHAHARLVRPQVHIRPRLHIQHR</sequence>
<proteinExistence type="predicted"/>
<reference evidence="8" key="2">
    <citation type="submission" date="2018-03" db="EMBL/GenBank/DDBJ databases">
        <title>The Triticum urartu genome reveals the dynamic nature of wheat genome evolution.</title>
        <authorList>
            <person name="Ling H."/>
            <person name="Ma B."/>
            <person name="Shi X."/>
            <person name="Liu H."/>
            <person name="Dong L."/>
            <person name="Sun H."/>
            <person name="Cao Y."/>
            <person name="Gao Q."/>
            <person name="Zheng S."/>
            <person name="Li Y."/>
            <person name="Yu Y."/>
            <person name="Du H."/>
            <person name="Qi M."/>
            <person name="Li Y."/>
            <person name="Yu H."/>
            <person name="Cui Y."/>
            <person name="Wang N."/>
            <person name="Chen C."/>
            <person name="Wu H."/>
            <person name="Zhao Y."/>
            <person name="Zhang J."/>
            <person name="Li Y."/>
            <person name="Zhou W."/>
            <person name="Zhang B."/>
            <person name="Hu W."/>
            <person name="Eijk M."/>
            <person name="Tang J."/>
            <person name="Witsenboer H."/>
            <person name="Zhao S."/>
            <person name="Li Z."/>
            <person name="Zhang A."/>
            <person name="Wang D."/>
            <person name="Liang C."/>
        </authorList>
    </citation>
    <scope>NUCLEOTIDE SEQUENCE [LARGE SCALE GENOMIC DNA]</scope>
    <source>
        <strain evidence="8">cv. G1812</strain>
    </source>
</reference>
<keyword evidence="3" id="KW-0862">Zinc</keyword>
<evidence type="ECO:0000256" key="6">
    <source>
        <dbReference type="SAM" id="MobiDB-lite"/>
    </source>
</evidence>
<name>A0A8R7V1B4_TRIUA</name>
<dbReference type="PANTHER" id="PTHR46632:SF10">
    <property type="entry name" value="E3 UBIQUITIN-PROTEIN LIGASE"/>
    <property type="match status" value="1"/>
</dbReference>
<reference evidence="9" key="1">
    <citation type="journal article" date="2013" name="Nature">
        <title>Draft genome of the wheat A-genome progenitor Triticum urartu.</title>
        <authorList>
            <person name="Ling H.Q."/>
            <person name="Zhao S."/>
            <person name="Liu D."/>
            <person name="Wang J."/>
            <person name="Sun H."/>
            <person name="Zhang C."/>
            <person name="Fan H."/>
            <person name="Li D."/>
            <person name="Dong L."/>
            <person name="Tao Y."/>
            <person name="Gao C."/>
            <person name="Wu H."/>
            <person name="Li Y."/>
            <person name="Cui Y."/>
            <person name="Guo X."/>
            <person name="Zheng S."/>
            <person name="Wang B."/>
            <person name="Yu K."/>
            <person name="Liang Q."/>
            <person name="Yang W."/>
            <person name="Lou X."/>
            <person name="Chen J."/>
            <person name="Feng M."/>
            <person name="Jian J."/>
            <person name="Zhang X."/>
            <person name="Luo G."/>
            <person name="Jiang Y."/>
            <person name="Liu J."/>
            <person name="Wang Z."/>
            <person name="Sha Y."/>
            <person name="Zhang B."/>
            <person name="Wu H."/>
            <person name="Tang D."/>
            <person name="Shen Q."/>
            <person name="Xue P."/>
            <person name="Zou S."/>
            <person name="Wang X."/>
            <person name="Liu X."/>
            <person name="Wang F."/>
            <person name="Yang Y."/>
            <person name="An X."/>
            <person name="Dong Z."/>
            <person name="Zhang K."/>
            <person name="Zhang X."/>
            <person name="Luo M.C."/>
            <person name="Dvorak J."/>
            <person name="Tong Y."/>
            <person name="Wang J."/>
            <person name="Yang H."/>
            <person name="Li Z."/>
            <person name="Wang D."/>
            <person name="Zhang A."/>
            <person name="Wang J."/>
        </authorList>
    </citation>
    <scope>NUCLEOTIDE SEQUENCE</scope>
    <source>
        <strain evidence="9">cv. G1812</strain>
    </source>
</reference>
<dbReference type="AlphaFoldDB" id="A0A8R7V1B4"/>
<dbReference type="GO" id="GO:0008270">
    <property type="term" value="F:zinc ion binding"/>
    <property type="evidence" value="ECO:0007669"/>
    <property type="project" value="UniProtKB-KW"/>
</dbReference>
<comment type="function">
    <text evidence="4">E3 ubiquitin-protein ligase that mediates ubiquitination and subsequent proteasomal degradation of target proteins. E3 ubiquitin ligases accept ubiquitin from an E2 ubiquitin-conjugating enzyme in the form of a thioester and then directly transfers the ubiquitin to targeted substrates. It probably triggers the ubiquitin-mediated degradation of different substrates.</text>
</comment>
<dbReference type="PROSITE" id="PS51081">
    <property type="entry name" value="ZF_SIAH"/>
    <property type="match status" value="1"/>
</dbReference>
<reference evidence="8" key="3">
    <citation type="submission" date="2022-06" db="UniProtKB">
        <authorList>
            <consortium name="EnsemblPlants"/>
        </authorList>
    </citation>
    <scope>IDENTIFICATION</scope>
</reference>
<accession>A0A8R7V1B4</accession>
<evidence type="ECO:0000256" key="2">
    <source>
        <dbReference type="ARBA" id="ARBA00022771"/>
    </source>
</evidence>
<evidence type="ECO:0000313" key="8">
    <source>
        <dbReference type="EnsemblPlants" id="TuG1812G0600004048.01.T01"/>
    </source>
</evidence>
<evidence type="ECO:0000256" key="4">
    <source>
        <dbReference type="ARBA" id="ARBA00024004"/>
    </source>
</evidence>
<dbReference type="InterPro" id="IPR013010">
    <property type="entry name" value="Znf_SIAH"/>
</dbReference>
<dbReference type="Gramene" id="TuG1812G0600004048.01.T01">
    <property type="protein sequence ID" value="TuG1812G0600004048.01.T01"/>
    <property type="gene ID" value="TuG1812G0600004048.01"/>
</dbReference>
<dbReference type="Gene3D" id="3.30.40.10">
    <property type="entry name" value="Zinc/RING finger domain, C3HC4 (zinc finger)"/>
    <property type="match status" value="1"/>
</dbReference>
<dbReference type="InterPro" id="IPR013083">
    <property type="entry name" value="Znf_RING/FYVE/PHD"/>
</dbReference>
<evidence type="ECO:0000256" key="5">
    <source>
        <dbReference type="PROSITE-ProRule" id="PRU00455"/>
    </source>
</evidence>
<evidence type="ECO:0000313" key="9">
    <source>
        <dbReference type="Proteomes" id="UP000015106"/>
    </source>
</evidence>
<evidence type="ECO:0000256" key="1">
    <source>
        <dbReference type="ARBA" id="ARBA00022723"/>
    </source>
</evidence>
<dbReference type="PANTHER" id="PTHR46632">
    <property type="entry name" value="E3 UBIQUITIN-PROTEIN LIGASE SINA-LIKE 4"/>
    <property type="match status" value="1"/>
</dbReference>
<feature type="region of interest" description="Disordered" evidence="6">
    <location>
        <begin position="36"/>
        <end position="57"/>
    </location>
</feature>
<protein>
    <recommendedName>
        <fullName evidence="7">SIAH-type domain-containing protein</fullName>
    </recommendedName>
</protein>
<keyword evidence="1" id="KW-0479">Metal-binding</keyword>
<feature type="region of interest" description="Disordered" evidence="6">
    <location>
        <begin position="1"/>
        <end position="23"/>
    </location>
</feature>
<evidence type="ECO:0000259" key="7">
    <source>
        <dbReference type="PROSITE" id="PS51081"/>
    </source>
</evidence>
<organism evidence="8 9">
    <name type="scientific">Triticum urartu</name>
    <name type="common">Red wild einkorn</name>
    <name type="synonym">Crithodium urartu</name>
    <dbReference type="NCBI Taxonomy" id="4572"/>
    <lineage>
        <taxon>Eukaryota</taxon>
        <taxon>Viridiplantae</taxon>
        <taxon>Streptophyta</taxon>
        <taxon>Embryophyta</taxon>
        <taxon>Tracheophyta</taxon>
        <taxon>Spermatophyta</taxon>
        <taxon>Magnoliopsida</taxon>
        <taxon>Liliopsida</taxon>
        <taxon>Poales</taxon>
        <taxon>Poaceae</taxon>
        <taxon>BOP clade</taxon>
        <taxon>Pooideae</taxon>
        <taxon>Triticodae</taxon>
        <taxon>Triticeae</taxon>
        <taxon>Triticinae</taxon>
        <taxon>Triticum</taxon>
    </lineage>
</organism>
<dbReference type="InterPro" id="IPR044286">
    <property type="entry name" value="SINL_plant"/>
</dbReference>
<dbReference type="SUPFAM" id="SSF49599">
    <property type="entry name" value="TRAF domain-like"/>
    <property type="match status" value="1"/>
</dbReference>
<dbReference type="Proteomes" id="UP000015106">
    <property type="component" value="Chromosome 6"/>
</dbReference>